<sequence>MQQTVSPLSRLWSLVRLDKKDITTIYFFAILNGIIQLSLPLGIQAIIGFVLGGSVSASLVLLISLVVLGVLFNGLLQINQMKIIERIQQNIFVRYAYAFADRIPKLDLKSVDSYYLPELVNRFFETPTLQKSFAKLLLDLPTAMIQILFGLLLLCFYHQAFIFFGLILVFLLWLILKITSSRGMETSLEESKYKYAVAAWFEEMARVIKSFKFSRNSGIHLRKADRKAIGYLEARKQHFGVLLSQYRTLVAFKVLITAAMLIVGSILLLDQQINIGQFIASEIIIITVITSVEKIIVNLDSVYDVMTSVEKISKLVEKPVEPSGSMPLLPTQRIGIEGRNVTFGYDNSHPILRNVSFRIAPGEKVCVTGENGAGKSTLLRLLSGAYSDFGGSILVNGVPIFNYDLGTYRAQTGILLHHEDIFQATLRENLTMGNENIDSLYLNELVERIGLTDFLASLDRGYDTELDPAGKRLPRNVVQKVQLVRALLCKPQLLLLEEPWQGIEQPYRDMIQDLLLNELDGTTVVISSIDESFARRCNQVIELQPK</sequence>
<feature type="transmembrane region" description="Helical" evidence="7">
    <location>
        <begin position="250"/>
        <end position="269"/>
    </location>
</feature>
<evidence type="ECO:0000256" key="5">
    <source>
        <dbReference type="ARBA" id="ARBA00022989"/>
    </source>
</evidence>
<keyword evidence="2 7" id="KW-0812">Transmembrane</keyword>
<dbReference type="AlphaFoldDB" id="A0A1M5DN15"/>
<dbReference type="PROSITE" id="PS50929">
    <property type="entry name" value="ABC_TM1F"/>
    <property type="match status" value="1"/>
</dbReference>
<dbReference type="EMBL" id="FQUO01000011">
    <property type="protein sequence ID" value="SHF68172.1"/>
    <property type="molecule type" value="Genomic_DNA"/>
</dbReference>
<dbReference type="Proteomes" id="UP000184368">
    <property type="component" value="Unassembled WGS sequence"/>
</dbReference>
<proteinExistence type="predicted"/>
<dbReference type="GO" id="GO:0005524">
    <property type="term" value="F:ATP binding"/>
    <property type="evidence" value="ECO:0007669"/>
    <property type="project" value="UniProtKB-KW"/>
</dbReference>
<dbReference type="InterPro" id="IPR036640">
    <property type="entry name" value="ABC1_TM_sf"/>
</dbReference>
<dbReference type="PANTHER" id="PTHR43394:SF4">
    <property type="entry name" value="TOXIN SECRETION ABC TRANSPORTER ATP-BINDING PROTEIN"/>
    <property type="match status" value="1"/>
</dbReference>
<dbReference type="STRING" id="1302690.BUE76_20190"/>
<feature type="transmembrane region" description="Helical" evidence="7">
    <location>
        <begin position="25"/>
        <end position="51"/>
    </location>
</feature>
<dbReference type="InterPro" id="IPR027417">
    <property type="entry name" value="P-loop_NTPase"/>
</dbReference>
<keyword evidence="11" id="KW-1185">Reference proteome</keyword>
<dbReference type="RefSeq" id="WP_073044469.1">
    <property type="nucleotide sequence ID" value="NZ_FQUO01000011.1"/>
</dbReference>
<dbReference type="Gene3D" id="1.20.1560.10">
    <property type="entry name" value="ABC transporter type 1, transmembrane domain"/>
    <property type="match status" value="1"/>
</dbReference>
<feature type="domain" description="ABC transmembrane type-1" evidence="9">
    <location>
        <begin position="27"/>
        <end position="304"/>
    </location>
</feature>
<keyword evidence="6 7" id="KW-0472">Membrane</keyword>
<feature type="transmembrane region" description="Helical" evidence="7">
    <location>
        <begin position="57"/>
        <end position="76"/>
    </location>
</feature>
<evidence type="ECO:0000256" key="3">
    <source>
        <dbReference type="ARBA" id="ARBA00022741"/>
    </source>
</evidence>
<dbReference type="InterPro" id="IPR003439">
    <property type="entry name" value="ABC_transporter-like_ATP-bd"/>
</dbReference>
<feature type="transmembrane region" description="Helical" evidence="7">
    <location>
        <begin position="136"/>
        <end position="154"/>
    </location>
</feature>
<evidence type="ECO:0000256" key="4">
    <source>
        <dbReference type="ARBA" id="ARBA00022840"/>
    </source>
</evidence>
<name>A0A1M5DN15_9BACT</name>
<organism evidence="10 11">
    <name type="scientific">Cnuella takakiae</name>
    <dbReference type="NCBI Taxonomy" id="1302690"/>
    <lineage>
        <taxon>Bacteria</taxon>
        <taxon>Pseudomonadati</taxon>
        <taxon>Bacteroidota</taxon>
        <taxon>Chitinophagia</taxon>
        <taxon>Chitinophagales</taxon>
        <taxon>Chitinophagaceae</taxon>
        <taxon>Cnuella</taxon>
    </lineage>
</organism>
<evidence type="ECO:0000259" key="9">
    <source>
        <dbReference type="PROSITE" id="PS50929"/>
    </source>
</evidence>
<keyword evidence="4" id="KW-0067">ATP-binding</keyword>
<dbReference type="GO" id="GO:0015421">
    <property type="term" value="F:ABC-type oligopeptide transporter activity"/>
    <property type="evidence" value="ECO:0007669"/>
    <property type="project" value="TreeGrafter"/>
</dbReference>
<keyword evidence="3" id="KW-0547">Nucleotide-binding</keyword>
<feature type="domain" description="ABC transporter" evidence="8">
    <location>
        <begin position="336"/>
        <end position="545"/>
    </location>
</feature>
<evidence type="ECO:0000256" key="2">
    <source>
        <dbReference type="ARBA" id="ARBA00022692"/>
    </source>
</evidence>
<dbReference type="SUPFAM" id="SSF90123">
    <property type="entry name" value="ABC transporter transmembrane region"/>
    <property type="match status" value="1"/>
</dbReference>
<dbReference type="PANTHER" id="PTHR43394">
    <property type="entry name" value="ATP-DEPENDENT PERMEASE MDL1, MITOCHONDRIAL"/>
    <property type="match status" value="1"/>
</dbReference>
<dbReference type="InterPro" id="IPR039421">
    <property type="entry name" value="Type_1_exporter"/>
</dbReference>
<gene>
    <name evidence="10" type="ORF">SAMN05444008_1113</name>
</gene>
<dbReference type="SUPFAM" id="SSF52540">
    <property type="entry name" value="P-loop containing nucleoside triphosphate hydrolases"/>
    <property type="match status" value="1"/>
</dbReference>
<evidence type="ECO:0000256" key="1">
    <source>
        <dbReference type="ARBA" id="ARBA00004651"/>
    </source>
</evidence>
<evidence type="ECO:0000256" key="7">
    <source>
        <dbReference type="SAM" id="Phobius"/>
    </source>
</evidence>
<reference evidence="10 11" key="1">
    <citation type="submission" date="2016-11" db="EMBL/GenBank/DDBJ databases">
        <authorList>
            <person name="Jaros S."/>
            <person name="Januszkiewicz K."/>
            <person name="Wedrychowicz H."/>
        </authorList>
    </citation>
    <scope>NUCLEOTIDE SEQUENCE [LARGE SCALE GENOMIC DNA]</scope>
    <source>
        <strain evidence="10 11">DSM 26897</strain>
    </source>
</reference>
<dbReference type="InterPro" id="IPR003593">
    <property type="entry name" value="AAA+_ATPase"/>
</dbReference>
<dbReference type="GO" id="GO:0005886">
    <property type="term" value="C:plasma membrane"/>
    <property type="evidence" value="ECO:0007669"/>
    <property type="project" value="UniProtKB-SubCell"/>
</dbReference>
<dbReference type="Pfam" id="PF00005">
    <property type="entry name" value="ABC_tran"/>
    <property type="match status" value="1"/>
</dbReference>
<dbReference type="InterPro" id="IPR011527">
    <property type="entry name" value="ABC1_TM_dom"/>
</dbReference>
<accession>A0A1M5DN15</accession>
<comment type="subcellular location">
    <subcellularLocation>
        <location evidence="1">Cell membrane</location>
        <topology evidence="1">Multi-pass membrane protein</topology>
    </subcellularLocation>
</comment>
<evidence type="ECO:0000256" key="6">
    <source>
        <dbReference type="ARBA" id="ARBA00023136"/>
    </source>
</evidence>
<dbReference type="Pfam" id="PF00664">
    <property type="entry name" value="ABC_membrane"/>
    <property type="match status" value="1"/>
</dbReference>
<dbReference type="OrthoDB" id="311344at2"/>
<dbReference type="GO" id="GO:0016887">
    <property type="term" value="F:ATP hydrolysis activity"/>
    <property type="evidence" value="ECO:0007669"/>
    <property type="project" value="InterPro"/>
</dbReference>
<dbReference type="PROSITE" id="PS50893">
    <property type="entry name" value="ABC_TRANSPORTER_2"/>
    <property type="match status" value="1"/>
</dbReference>
<keyword evidence="5 7" id="KW-1133">Transmembrane helix</keyword>
<evidence type="ECO:0000259" key="8">
    <source>
        <dbReference type="PROSITE" id="PS50893"/>
    </source>
</evidence>
<protein>
    <submittedName>
        <fullName evidence="10">ABC-type bacteriocin/lantibiotic exporter, contains an N-terminal double-glycine peptidase domain</fullName>
    </submittedName>
</protein>
<evidence type="ECO:0000313" key="10">
    <source>
        <dbReference type="EMBL" id="SHF68172.1"/>
    </source>
</evidence>
<evidence type="ECO:0000313" key="11">
    <source>
        <dbReference type="Proteomes" id="UP000184368"/>
    </source>
</evidence>
<feature type="transmembrane region" description="Helical" evidence="7">
    <location>
        <begin position="160"/>
        <end position="176"/>
    </location>
</feature>
<dbReference type="SMART" id="SM00382">
    <property type="entry name" value="AAA"/>
    <property type="match status" value="1"/>
</dbReference>
<dbReference type="Gene3D" id="3.40.50.300">
    <property type="entry name" value="P-loop containing nucleotide triphosphate hydrolases"/>
    <property type="match status" value="1"/>
</dbReference>